<dbReference type="AlphaFoldDB" id="A0A562SWF7"/>
<dbReference type="PROSITE" id="PS52016">
    <property type="entry name" value="TONB_DEPENDENT_REC_3"/>
    <property type="match status" value="1"/>
</dbReference>
<evidence type="ECO:0000259" key="12">
    <source>
        <dbReference type="Pfam" id="PF07715"/>
    </source>
</evidence>
<evidence type="ECO:0000256" key="1">
    <source>
        <dbReference type="ARBA" id="ARBA00004571"/>
    </source>
</evidence>
<keyword evidence="5 9" id="KW-0798">TonB box</keyword>
<dbReference type="NCBIfam" id="TIGR04056">
    <property type="entry name" value="OMP_RagA_SusC"/>
    <property type="match status" value="1"/>
</dbReference>
<keyword evidence="2 8" id="KW-0813">Transport</keyword>
<dbReference type="Pfam" id="PF07715">
    <property type="entry name" value="Plug"/>
    <property type="match status" value="1"/>
</dbReference>
<dbReference type="Gene3D" id="2.60.40.1120">
    <property type="entry name" value="Carboxypeptidase-like, regulatory domain"/>
    <property type="match status" value="1"/>
</dbReference>
<protein>
    <submittedName>
        <fullName evidence="13">TonB-linked SusC/RagA family outer membrane protein</fullName>
    </submittedName>
</protein>
<evidence type="ECO:0000259" key="11">
    <source>
        <dbReference type="Pfam" id="PF00593"/>
    </source>
</evidence>
<dbReference type="Pfam" id="PF00593">
    <property type="entry name" value="TonB_dep_Rec_b-barrel"/>
    <property type="match status" value="1"/>
</dbReference>
<feature type="chain" id="PRO_5022103294" evidence="10">
    <location>
        <begin position="26"/>
        <end position="1035"/>
    </location>
</feature>
<dbReference type="SUPFAM" id="SSF49464">
    <property type="entry name" value="Carboxypeptidase regulatory domain-like"/>
    <property type="match status" value="1"/>
</dbReference>
<gene>
    <name evidence="13" type="ORF">IQ13_0800</name>
</gene>
<dbReference type="Gene3D" id="2.40.170.20">
    <property type="entry name" value="TonB-dependent receptor, beta-barrel domain"/>
    <property type="match status" value="1"/>
</dbReference>
<proteinExistence type="inferred from homology"/>
<keyword evidence="3 8" id="KW-1134">Transmembrane beta strand</keyword>
<keyword evidence="10" id="KW-0732">Signal</keyword>
<evidence type="ECO:0000256" key="9">
    <source>
        <dbReference type="RuleBase" id="RU003357"/>
    </source>
</evidence>
<evidence type="ECO:0000256" key="8">
    <source>
        <dbReference type="PROSITE-ProRule" id="PRU01360"/>
    </source>
</evidence>
<evidence type="ECO:0000256" key="7">
    <source>
        <dbReference type="ARBA" id="ARBA00023237"/>
    </source>
</evidence>
<dbReference type="Proteomes" id="UP000316167">
    <property type="component" value="Unassembled WGS sequence"/>
</dbReference>
<evidence type="ECO:0000256" key="2">
    <source>
        <dbReference type="ARBA" id="ARBA00022448"/>
    </source>
</evidence>
<feature type="domain" description="TonB-dependent receptor-like beta-barrel" evidence="11">
    <location>
        <begin position="463"/>
        <end position="999"/>
    </location>
</feature>
<dbReference type="InterPro" id="IPR000531">
    <property type="entry name" value="Beta-barrel_TonB"/>
</dbReference>
<evidence type="ECO:0000313" key="13">
    <source>
        <dbReference type="EMBL" id="TWI85637.1"/>
    </source>
</evidence>
<dbReference type="InterPro" id="IPR008969">
    <property type="entry name" value="CarboxyPept-like_regulatory"/>
</dbReference>
<evidence type="ECO:0000256" key="4">
    <source>
        <dbReference type="ARBA" id="ARBA00022692"/>
    </source>
</evidence>
<evidence type="ECO:0000256" key="3">
    <source>
        <dbReference type="ARBA" id="ARBA00022452"/>
    </source>
</evidence>
<keyword evidence="6 8" id="KW-0472">Membrane</keyword>
<reference evidence="13 14" key="1">
    <citation type="journal article" date="2015" name="Stand. Genomic Sci.">
        <title>Genomic Encyclopedia of Bacterial and Archaeal Type Strains, Phase III: the genomes of soil and plant-associated and newly described type strains.</title>
        <authorList>
            <person name="Whitman W.B."/>
            <person name="Woyke T."/>
            <person name="Klenk H.P."/>
            <person name="Zhou Y."/>
            <person name="Lilburn T.G."/>
            <person name="Beck B.J."/>
            <person name="De Vos P."/>
            <person name="Vandamme P."/>
            <person name="Eisen J.A."/>
            <person name="Garrity G."/>
            <person name="Hugenholtz P."/>
            <person name="Kyrpides N.C."/>
        </authorList>
    </citation>
    <scope>NUCLEOTIDE SEQUENCE [LARGE SCALE GENOMIC DNA]</scope>
    <source>
        <strain evidence="13 14">CGMCC 1.7271</strain>
    </source>
</reference>
<evidence type="ECO:0000256" key="6">
    <source>
        <dbReference type="ARBA" id="ARBA00023136"/>
    </source>
</evidence>
<keyword evidence="7 8" id="KW-0998">Cell outer membrane</keyword>
<evidence type="ECO:0000256" key="5">
    <source>
        <dbReference type="ARBA" id="ARBA00023077"/>
    </source>
</evidence>
<feature type="signal peptide" evidence="10">
    <location>
        <begin position="1"/>
        <end position="25"/>
    </location>
</feature>
<dbReference type="RefSeq" id="WP_144884705.1">
    <property type="nucleotide sequence ID" value="NZ_VLLE01000002.1"/>
</dbReference>
<dbReference type="NCBIfam" id="TIGR04057">
    <property type="entry name" value="SusC_RagA_signa"/>
    <property type="match status" value="1"/>
</dbReference>
<comment type="subcellular location">
    <subcellularLocation>
        <location evidence="1 8">Cell outer membrane</location>
        <topology evidence="1 8">Multi-pass membrane protein</topology>
    </subcellularLocation>
</comment>
<dbReference type="GO" id="GO:0009279">
    <property type="term" value="C:cell outer membrane"/>
    <property type="evidence" value="ECO:0007669"/>
    <property type="project" value="UniProtKB-SubCell"/>
</dbReference>
<dbReference type="EMBL" id="VLLE01000002">
    <property type="protein sequence ID" value="TWI85637.1"/>
    <property type="molecule type" value="Genomic_DNA"/>
</dbReference>
<dbReference type="InterPro" id="IPR036942">
    <property type="entry name" value="Beta-barrel_TonB_sf"/>
</dbReference>
<name>A0A562SWF7_9BACT</name>
<organism evidence="13 14">
    <name type="scientific">Lacibacter cauensis</name>
    <dbReference type="NCBI Taxonomy" id="510947"/>
    <lineage>
        <taxon>Bacteria</taxon>
        <taxon>Pseudomonadati</taxon>
        <taxon>Bacteroidota</taxon>
        <taxon>Chitinophagia</taxon>
        <taxon>Chitinophagales</taxon>
        <taxon>Chitinophagaceae</taxon>
        <taxon>Lacibacter</taxon>
    </lineage>
</organism>
<evidence type="ECO:0000256" key="10">
    <source>
        <dbReference type="SAM" id="SignalP"/>
    </source>
</evidence>
<comment type="caution">
    <text evidence="13">The sequence shown here is derived from an EMBL/GenBank/DDBJ whole genome shotgun (WGS) entry which is preliminary data.</text>
</comment>
<dbReference type="Gene3D" id="2.170.130.10">
    <property type="entry name" value="TonB-dependent receptor, plug domain"/>
    <property type="match status" value="1"/>
</dbReference>
<sequence>MKEKKWIRSSVLLLLSCLLVSASFSQTTFKVSGKVSDDAGKPVSGASVLVKGTTVGTTTGTDGSFELNAPSGKSVLVISSVGFTDQEIEINNRSTINVTLAAGASNLEDVVVIGYASVKKKDVTGSVSGINQKEIRSRPVDNALQAMQGKVAGVDITSNERPGTLGSIRIRGERSLNATNDPLYVVDNIPLATGGIEYLNPNDIESIDVLKDASATAIYGSRGANGVVIVTTKQGKAGKTQVNFFNSTTFETVRDWAPIMSASEYIDFRRWAVYYSNPSGRPRGDAPTIANDRDIFLATSDPDSWKNIAKGWASGTWDGSKVGNTDWTGLVTQTGITTDNTISVSGGTNKIKAYGSFGYLNNRGTSIGQKFTRYSGKTSVDVQATDWFSMGANFNVTYGIQEFGQSNLVIGSFVGSPANSIYNSARGLFKWAVPYDSAGNRILYPGGDVAIKTVIGEDKFTQDQRTTLRAFGSMNAQIDFGKINSFLSGLKYRFNFGPDFSNYTNGVYIDGQSAASSGINGASLQEAKTYSWTLDNLLYYNKEIKKHSFGVTLLQSATKYVANPVNRLVGTGIPFAAQKWYELNNGVLPSTNLTINRVSPLTESQLSSLMARVNYGFDERYLLTASIRYDAASQLGEGYKGDYFPSAAFAWRISREKFMQNASIINDLKLRAGVGVTGNSSIGPYQTLTFGVPYFYANGGSVLPANLPTTQLGNPNLRWEKTTQYNLGVDFSILKSRISGTVDVYSSITKDLIFPQLLPTVTGYVRTLTNLGQTSNRGVDVNINTVNISQKNFQWTSIINASWQKDRIDEGANGKQNDINNNVFIGQPIRVIYGFASGGLWQYADTPTLKKFAANGNTFTPGQVRPVDQNGDNKIDANNDRVVIGHTRPRWVVGFTNTFNYKGIELSFFIYGRLNYWYNTGGEAQTARGNQRKIDYWTDNNQDAEYQKPFYSVGSGDNYSASLGYKKASFLKVRNISAAYNFNSKAVKAMHMQNLRVYVQAANPFMLYSQIKFMDMDAVSMFSNRGFTVGINAGF</sequence>
<dbReference type="Pfam" id="PF13715">
    <property type="entry name" value="CarbopepD_reg_2"/>
    <property type="match status" value="1"/>
</dbReference>
<keyword evidence="14" id="KW-1185">Reference proteome</keyword>
<dbReference type="OrthoDB" id="9768177at2"/>
<dbReference type="InterPro" id="IPR023997">
    <property type="entry name" value="TonB-dep_OMP_SusC/RagA_CS"/>
</dbReference>
<dbReference type="InterPro" id="IPR023996">
    <property type="entry name" value="TonB-dep_OMP_SusC/RagA"/>
</dbReference>
<comment type="similarity">
    <text evidence="8 9">Belongs to the TonB-dependent receptor family.</text>
</comment>
<feature type="domain" description="TonB-dependent receptor plug" evidence="12">
    <location>
        <begin position="119"/>
        <end position="227"/>
    </location>
</feature>
<dbReference type="InterPro" id="IPR037066">
    <property type="entry name" value="Plug_dom_sf"/>
</dbReference>
<evidence type="ECO:0000313" key="14">
    <source>
        <dbReference type="Proteomes" id="UP000316167"/>
    </source>
</evidence>
<dbReference type="InterPro" id="IPR039426">
    <property type="entry name" value="TonB-dep_rcpt-like"/>
</dbReference>
<dbReference type="SUPFAM" id="SSF56935">
    <property type="entry name" value="Porins"/>
    <property type="match status" value="1"/>
</dbReference>
<keyword evidence="4 8" id="KW-0812">Transmembrane</keyword>
<dbReference type="InterPro" id="IPR012910">
    <property type="entry name" value="Plug_dom"/>
</dbReference>
<accession>A0A562SWF7</accession>